<protein>
    <recommendedName>
        <fullName evidence="1">VOC domain-containing protein</fullName>
    </recommendedName>
</protein>
<accession>A0A8J3JJ94</accession>
<evidence type="ECO:0000313" key="2">
    <source>
        <dbReference type="EMBL" id="GIF81457.1"/>
    </source>
</evidence>
<comment type="caution">
    <text evidence="2">The sequence shown here is derived from an EMBL/GenBank/DDBJ whole genome shotgun (WGS) entry which is preliminary data.</text>
</comment>
<dbReference type="InterPro" id="IPR029068">
    <property type="entry name" value="Glyas_Bleomycin-R_OHBP_Dase"/>
</dbReference>
<reference evidence="2 3" key="1">
    <citation type="submission" date="2021-01" db="EMBL/GenBank/DDBJ databases">
        <title>Whole genome shotgun sequence of Catellatospora bangladeshensis NBRC 107357.</title>
        <authorList>
            <person name="Komaki H."/>
            <person name="Tamura T."/>
        </authorList>
    </citation>
    <scope>NUCLEOTIDE SEQUENCE [LARGE SCALE GENOMIC DNA]</scope>
    <source>
        <strain evidence="2 3">NBRC 107357</strain>
    </source>
</reference>
<evidence type="ECO:0000313" key="3">
    <source>
        <dbReference type="Proteomes" id="UP000601223"/>
    </source>
</evidence>
<dbReference type="Pfam" id="PF00903">
    <property type="entry name" value="Glyoxalase"/>
    <property type="match status" value="1"/>
</dbReference>
<sequence length="157" mass="17225">MDLKLEVIVIPVSDVPRAKAFYEKAGFRLDIEAKPSEDWHCIQFTPPGSECSIIFGKGMTTAEPGSFQGIYLVVPDIEAARAELVERGIDVSEVFHDGAGVFLHGHGKGDFTYPPGFAGKESGRHPDRTDYGSFATFTDPDGNGWVLQEVRKRLPGR</sequence>
<keyword evidence="3" id="KW-1185">Reference proteome</keyword>
<dbReference type="EMBL" id="BONF01000014">
    <property type="protein sequence ID" value="GIF81457.1"/>
    <property type="molecule type" value="Genomic_DNA"/>
</dbReference>
<dbReference type="InterPro" id="IPR004360">
    <property type="entry name" value="Glyas_Fos-R_dOase_dom"/>
</dbReference>
<dbReference type="Proteomes" id="UP000601223">
    <property type="component" value="Unassembled WGS sequence"/>
</dbReference>
<evidence type="ECO:0000259" key="1">
    <source>
        <dbReference type="PROSITE" id="PS51819"/>
    </source>
</evidence>
<dbReference type="PROSITE" id="PS51819">
    <property type="entry name" value="VOC"/>
    <property type="match status" value="1"/>
</dbReference>
<dbReference type="AlphaFoldDB" id="A0A8J3JJ94"/>
<dbReference type="RefSeq" id="WP_203745865.1">
    <property type="nucleotide sequence ID" value="NZ_BONF01000014.1"/>
</dbReference>
<dbReference type="InterPro" id="IPR037523">
    <property type="entry name" value="VOC_core"/>
</dbReference>
<proteinExistence type="predicted"/>
<gene>
    <name evidence="2" type="ORF">Cba03nite_28060</name>
</gene>
<name>A0A8J3JJ94_9ACTN</name>
<organism evidence="2 3">
    <name type="scientific">Catellatospora bangladeshensis</name>
    <dbReference type="NCBI Taxonomy" id="310355"/>
    <lineage>
        <taxon>Bacteria</taxon>
        <taxon>Bacillati</taxon>
        <taxon>Actinomycetota</taxon>
        <taxon>Actinomycetes</taxon>
        <taxon>Micromonosporales</taxon>
        <taxon>Micromonosporaceae</taxon>
        <taxon>Catellatospora</taxon>
    </lineage>
</organism>
<dbReference type="SUPFAM" id="SSF54593">
    <property type="entry name" value="Glyoxalase/Bleomycin resistance protein/Dihydroxybiphenyl dioxygenase"/>
    <property type="match status" value="1"/>
</dbReference>
<feature type="domain" description="VOC" evidence="1">
    <location>
        <begin position="4"/>
        <end position="150"/>
    </location>
</feature>
<dbReference type="Gene3D" id="3.10.180.10">
    <property type="entry name" value="2,3-Dihydroxybiphenyl 1,2-Dioxygenase, domain 1"/>
    <property type="match status" value="1"/>
</dbReference>